<dbReference type="EMBL" id="KC811112">
    <property type="protein sequence ID" value="AGQ18768.1"/>
    <property type="molecule type" value="Genomic_DNA"/>
</dbReference>
<feature type="binding site" evidence="6">
    <location>
        <position position="161"/>
    </location>
    <ligand>
        <name>S-adenosyl-L-methionine</name>
        <dbReference type="ChEBI" id="CHEBI:59789"/>
    </ligand>
</feature>
<accession>S5DMV0</accession>
<evidence type="ECO:0000256" key="4">
    <source>
        <dbReference type="ARBA" id="ARBA00022694"/>
    </source>
</evidence>
<evidence type="ECO:0000256" key="1">
    <source>
        <dbReference type="ARBA" id="ARBA00022603"/>
    </source>
</evidence>
<sequence>MKFDNTVVVFKSNNTKHLSVIQEDQTFVTQNGTIKHNDIKTLPTKVKTSKDQEYEVYIPSFDEFILLMKRGPQIIYPKDIGSIIISGNISKFSNILEIGTGSGALTLYLSLILDNDSNLITLDESNKNQRRAKKTIERYISSNHAETKFLEIEYLNLRLSDFIFDDVSNKVDTVITDIPEPWEFFDNNSVKQNLQWVSYLPSITQVQKIVTELSNNNFININVTETLNREWIVDNRIVRPKNEMVGHTGFVVSGRFLFS</sequence>
<dbReference type="PANTHER" id="PTHR12133:SF1">
    <property type="entry name" value="TRNA (ADENINE(58)-N(1))-METHYLTRANSFERASE, MITOCHONDRIAL"/>
    <property type="match status" value="1"/>
</dbReference>
<comment type="subunit">
    <text evidence="5">Homotetramer composed of a dimer of dimers.</text>
</comment>
<evidence type="ECO:0000256" key="5">
    <source>
        <dbReference type="PIRNR" id="PIRNR017269"/>
    </source>
</evidence>
<comment type="catalytic activity">
    <reaction evidence="5">
        <text>adenosine(58) in tRNA + S-adenosyl-L-methionine = N(1)-methyladenosine(58) in tRNA + S-adenosyl-L-homocysteine + H(+)</text>
        <dbReference type="Rhea" id="RHEA:43152"/>
        <dbReference type="Rhea" id="RHEA-COMP:10365"/>
        <dbReference type="Rhea" id="RHEA-COMP:10366"/>
        <dbReference type="ChEBI" id="CHEBI:15378"/>
        <dbReference type="ChEBI" id="CHEBI:57856"/>
        <dbReference type="ChEBI" id="CHEBI:59789"/>
        <dbReference type="ChEBI" id="CHEBI:74411"/>
        <dbReference type="ChEBI" id="CHEBI:74491"/>
        <dbReference type="EC" id="2.1.1.220"/>
    </reaction>
</comment>
<feature type="binding site" evidence="6">
    <location>
        <position position="177"/>
    </location>
    <ligand>
        <name>S-adenosyl-L-methionine</name>
        <dbReference type="ChEBI" id="CHEBI:59789"/>
    </ligand>
</feature>
<dbReference type="SUPFAM" id="SSF53335">
    <property type="entry name" value="S-adenosyl-L-methionine-dependent methyltransferases"/>
    <property type="match status" value="1"/>
</dbReference>
<dbReference type="GO" id="GO:0030488">
    <property type="term" value="P:tRNA methylation"/>
    <property type="evidence" value="ECO:0007669"/>
    <property type="project" value="InterPro"/>
</dbReference>
<evidence type="ECO:0000313" key="8">
    <source>
        <dbReference type="EMBL" id="AGQ18768.1"/>
    </source>
</evidence>
<organism evidence="8">
    <name type="scientific">Candidatus Actinomarina minuta</name>
    <dbReference type="NCBI Taxonomy" id="1389454"/>
    <lineage>
        <taxon>Bacteria</taxon>
        <taxon>Bacillati</taxon>
        <taxon>Actinomycetota</taxon>
        <taxon>Actinomycetes</taxon>
        <taxon>Candidatus Actinomarinidae</taxon>
        <taxon>Candidatus Actinomarinales</taxon>
        <taxon>Candidatus Actinomarineae</taxon>
        <taxon>Candidatus Actinomarinaceae</taxon>
        <taxon>Candidatus Actinomarina</taxon>
    </lineage>
</organism>
<feature type="binding site" evidence="6">
    <location>
        <begin position="102"/>
        <end position="105"/>
    </location>
    <ligand>
        <name>S-adenosyl-L-methionine</name>
        <dbReference type="ChEBI" id="CHEBI:59789"/>
    </ligand>
</feature>
<dbReference type="PANTHER" id="PTHR12133">
    <property type="entry name" value="TRNA (ADENINE(58)-N(1))-METHYLTRANSFERASE"/>
    <property type="match status" value="1"/>
</dbReference>
<evidence type="ECO:0000259" key="7">
    <source>
        <dbReference type="Pfam" id="PF08704"/>
    </source>
</evidence>
<protein>
    <recommendedName>
        <fullName evidence="5">tRNA (adenine(58)-N(1))-methyltransferase TrmI</fullName>
        <ecNumber evidence="5">2.1.1.220</ecNumber>
    </recommendedName>
</protein>
<dbReference type="Gene3D" id="3.10.330.20">
    <property type="match status" value="1"/>
</dbReference>
<feature type="binding site" evidence="6">
    <location>
        <position position="123"/>
    </location>
    <ligand>
        <name>S-adenosyl-L-methionine</name>
        <dbReference type="ChEBI" id="CHEBI:59789"/>
    </ligand>
</feature>
<proteinExistence type="inferred from homology"/>
<dbReference type="Pfam" id="PF08704">
    <property type="entry name" value="GCD14"/>
    <property type="match status" value="1"/>
</dbReference>
<dbReference type="PIRSF" id="PIRSF017269">
    <property type="entry name" value="GCD14"/>
    <property type="match status" value="1"/>
</dbReference>
<evidence type="ECO:0000256" key="3">
    <source>
        <dbReference type="ARBA" id="ARBA00022691"/>
    </source>
</evidence>
<feature type="domain" description="tRNA (adenine(58)-N(1))-methyltransferase catalytic subunit TRM61 C-terminal" evidence="7">
    <location>
        <begin position="71"/>
        <end position="234"/>
    </location>
</feature>
<dbReference type="AlphaFoldDB" id="S5DMV0"/>
<dbReference type="GO" id="GO:0031515">
    <property type="term" value="C:tRNA (m1A) methyltransferase complex"/>
    <property type="evidence" value="ECO:0007669"/>
    <property type="project" value="UniProtKB-UniRule"/>
</dbReference>
<dbReference type="GO" id="GO:0160107">
    <property type="term" value="F:tRNA (adenine(58)-N1)-methyltransferase activity"/>
    <property type="evidence" value="ECO:0007669"/>
    <property type="project" value="UniProtKB-EC"/>
</dbReference>
<name>S5DMV0_9ACTN</name>
<dbReference type="InterPro" id="IPR049470">
    <property type="entry name" value="TRM61_C"/>
</dbReference>
<dbReference type="InterPro" id="IPR014816">
    <property type="entry name" value="tRNA_MeTrfase_Gcd14"/>
</dbReference>
<dbReference type="InterPro" id="IPR029063">
    <property type="entry name" value="SAM-dependent_MTases_sf"/>
</dbReference>
<dbReference type="Gene3D" id="3.40.50.150">
    <property type="entry name" value="Vaccinia Virus protein VP39"/>
    <property type="match status" value="1"/>
</dbReference>
<evidence type="ECO:0000256" key="2">
    <source>
        <dbReference type="ARBA" id="ARBA00022679"/>
    </source>
</evidence>
<comment type="similarity">
    <text evidence="5">Belongs to the class I-like SAM-binding methyltransferase superfamily. TRM61 family.</text>
</comment>
<keyword evidence="4 5" id="KW-0819">tRNA processing</keyword>
<evidence type="ECO:0000256" key="6">
    <source>
        <dbReference type="PIRSR" id="PIRSR017269-1"/>
    </source>
</evidence>
<keyword evidence="1 5" id="KW-0489">Methyltransferase</keyword>
<dbReference type="EC" id="2.1.1.220" evidence="5"/>
<reference evidence="8" key="1">
    <citation type="journal article" date="2013" name="Sci. Rep.">
        <title>Metagenomics uncovers a new group of low GC and ultra-small marine Actinobacteria.</title>
        <authorList>
            <person name="Ghai R."/>
            <person name="Mizuno C.M."/>
            <person name="Picazo A."/>
            <person name="Camacho A."/>
            <person name="Rodriguez-Valera F."/>
        </authorList>
    </citation>
    <scope>NUCLEOTIDE SEQUENCE</scope>
</reference>
<dbReference type="PROSITE" id="PS51620">
    <property type="entry name" value="SAM_TRM61"/>
    <property type="match status" value="1"/>
</dbReference>
<comment type="function">
    <text evidence="5">Catalyzes the S-adenosyl-L-methionine-dependent formation of N(1)-methyladenine at position 58 (m1A58) in tRNA.</text>
</comment>
<keyword evidence="2 5" id="KW-0808">Transferase</keyword>
<keyword evidence="3 5" id="KW-0949">S-adenosyl-L-methionine</keyword>